<feature type="transmembrane region" description="Helical" evidence="2">
    <location>
        <begin position="143"/>
        <end position="169"/>
    </location>
</feature>
<reference evidence="3 4" key="1">
    <citation type="submission" date="2019-11" db="EMBL/GenBank/DDBJ databases">
        <title>Gordonia sp. nov., a novel actinobacterium isolated from mangrove soil in Hainan.</title>
        <authorList>
            <person name="Huang X."/>
            <person name="Xie Y."/>
            <person name="Chu X."/>
            <person name="Xiao K."/>
        </authorList>
    </citation>
    <scope>NUCLEOTIDE SEQUENCE [LARGE SCALE GENOMIC DNA]</scope>
    <source>
        <strain evidence="3 4">HNM0687</strain>
    </source>
</reference>
<dbReference type="RefSeq" id="WP_160900638.1">
    <property type="nucleotide sequence ID" value="NZ_CP102850.1"/>
</dbReference>
<gene>
    <name evidence="3" type="ORF">GIY30_03925</name>
</gene>
<protein>
    <recommendedName>
        <fullName evidence="5">DUF4190 domain-containing protein</fullName>
    </recommendedName>
</protein>
<feature type="compositionally biased region" description="Basic and acidic residues" evidence="1">
    <location>
        <begin position="36"/>
        <end position="62"/>
    </location>
</feature>
<dbReference type="AlphaFoldDB" id="A0A6L7GP93"/>
<feature type="compositionally biased region" description="Basic and acidic residues" evidence="1">
    <location>
        <begin position="18"/>
        <end position="28"/>
    </location>
</feature>
<organism evidence="3 4">
    <name type="scientific">Gordonia mangrovi</name>
    <dbReference type="NCBI Taxonomy" id="2665643"/>
    <lineage>
        <taxon>Bacteria</taxon>
        <taxon>Bacillati</taxon>
        <taxon>Actinomycetota</taxon>
        <taxon>Actinomycetes</taxon>
        <taxon>Mycobacteriales</taxon>
        <taxon>Gordoniaceae</taxon>
        <taxon>Gordonia</taxon>
    </lineage>
</organism>
<keyword evidence="4" id="KW-1185">Reference proteome</keyword>
<evidence type="ECO:0000256" key="1">
    <source>
        <dbReference type="SAM" id="MobiDB-lite"/>
    </source>
</evidence>
<evidence type="ECO:0008006" key="5">
    <source>
        <dbReference type="Google" id="ProtNLM"/>
    </source>
</evidence>
<feature type="region of interest" description="Disordered" evidence="1">
    <location>
        <begin position="1"/>
        <end position="96"/>
    </location>
</feature>
<evidence type="ECO:0000313" key="4">
    <source>
        <dbReference type="Proteomes" id="UP000475545"/>
    </source>
</evidence>
<evidence type="ECO:0000313" key="3">
    <source>
        <dbReference type="EMBL" id="MXP20505.1"/>
    </source>
</evidence>
<dbReference type="Proteomes" id="UP000475545">
    <property type="component" value="Unassembled WGS sequence"/>
</dbReference>
<keyword evidence="2" id="KW-0472">Membrane</keyword>
<feature type="transmembrane region" description="Helical" evidence="2">
    <location>
        <begin position="190"/>
        <end position="217"/>
    </location>
</feature>
<keyword evidence="2" id="KW-0812">Transmembrane</keyword>
<proteinExistence type="predicted"/>
<evidence type="ECO:0000256" key="2">
    <source>
        <dbReference type="SAM" id="Phobius"/>
    </source>
</evidence>
<accession>A0A6L7GP93</accession>
<comment type="caution">
    <text evidence="3">The sequence shown here is derived from an EMBL/GenBank/DDBJ whole genome shotgun (WGS) entry which is preliminary data.</text>
</comment>
<keyword evidence="2" id="KW-1133">Transmembrane helix</keyword>
<dbReference type="EMBL" id="WMBR01000001">
    <property type="protein sequence ID" value="MXP20505.1"/>
    <property type="molecule type" value="Genomic_DNA"/>
</dbReference>
<sequence>MRGTDHPTESIPPPMTDRIVRWPLHNDDPEPGDAEAVDREPGDRAPGDRELADRAPGDRVLDDTATADSHADSRVTPTPATPPPPPRGITESDAPLPPAADVWYPVPVAATAVTPPLPMHVGRMEHARPNSTMATTALVTSMVALPLALVGVGAILGLVATTLGVIALVQISTGRRAAPLPNRYRGTGRAVAGTLAGIASMIIGTPILLVILMVLAIV</sequence>
<name>A0A6L7GP93_9ACTN</name>